<dbReference type="CDD" id="cd00769">
    <property type="entry name" value="PheRS_beta_core"/>
    <property type="match status" value="1"/>
</dbReference>
<evidence type="ECO:0000256" key="15">
    <source>
        <dbReference type="ARBA" id="ARBA00033189"/>
    </source>
</evidence>
<dbReference type="GO" id="GO:0005524">
    <property type="term" value="F:ATP binding"/>
    <property type="evidence" value="ECO:0007669"/>
    <property type="project" value="UniProtKB-KW"/>
</dbReference>
<comment type="subunit">
    <text evidence="4">Tetramer of two alpha and two beta subunits.</text>
</comment>
<feature type="domain" description="B5" evidence="17">
    <location>
        <begin position="291"/>
        <end position="369"/>
    </location>
</feature>
<evidence type="ECO:0000259" key="17">
    <source>
        <dbReference type="PROSITE" id="PS51483"/>
    </source>
</evidence>
<reference evidence="18 19" key="1">
    <citation type="submission" date="2018-06" db="EMBL/GenBank/DDBJ databases">
        <title>Whole genome sequencing of Candida tropicalis (genome annotated by CSBL at Korea University).</title>
        <authorList>
            <person name="Ahn J."/>
        </authorList>
    </citation>
    <scope>NUCLEOTIDE SEQUENCE [LARGE SCALE GENOMIC DNA]</scope>
    <source>
        <strain evidence="18 19">ATCC 20962</strain>
    </source>
</reference>
<dbReference type="OrthoDB" id="1698572at2759"/>
<dbReference type="Proteomes" id="UP000253472">
    <property type="component" value="Unassembled WGS sequence"/>
</dbReference>
<name>A0A367XZX7_9ASCO</name>
<dbReference type="Pfam" id="PF03484">
    <property type="entry name" value="B5"/>
    <property type="match status" value="1"/>
</dbReference>
<protein>
    <recommendedName>
        <fullName evidence="6">Phenylalanine--tRNA ligase beta subunit</fullName>
        <ecNumber evidence="5">6.1.1.20</ecNumber>
    </recommendedName>
    <alternativeName>
        <fullName evidence="15">Phenylalanyl-tRNA synthetase beta subunit</fullName>
    </alternativeName>
</protein>
<dbReference type="GO" id="GO:0006432">
    <property type="term" value="P:phenylalanyl-tRNA aminoacylation"/>
    <property type="evidence" value="ECO:0007669"/>
    <property type="project" value="InterPro"/>
</dbReference>
<evidence type="ECO:0000256" key="3">
    <source>
        <dbReference type="ARBA" id="ARBA00007438"/>
    </source>
</evidence>
<dbReference type="GO" id="GO:0000287">
    <property type="term" value="F:magnesium ion binding"/>
    <property type="evidence" value="ECO:0007669"/>
    <property type="project" value="InterPro"/>
</dbReference>
<proteinExistence type="inferred from homology"/>
<dbReference type="InterPro" id="IPR041616">
    <property type="entry name" value="PheRS_beta_core"/>
</dbReference>
<dbReference type="FunFam" id="3.30.56.10:FF:000006">
    <property type="entry name" value="Phenylalanyl-tRNA synthetase subunit beta"/>
    <property type="match status" value="1"/>
</dbReference>
<evidence type="ECO:0000256" key="13">
    <source>
        <dbReference type="ARBA" id="ARBA00022917"/>
    </source>
</evidence>
<evidence type="ECO:0000256" key="8">
    <source>
        <dbReference type="ARBA" id="ARBA00022598"/>
    </source>
</evidence>
<dbReference type="FunFam" id="3.30.56.10:FF:000004">
    <property type="entry name" value="Phenylalanyl-tRNA synthetase, beta subunit"/>
    <property type="match status" value="1"/>
</dbReference>
<dbReference type="FunFam" id="3.30.930.10:FF:000052">
    <property type="entry name" value="Phenylalanyl-tRNA synthetase, beta subunit"/>
    <property type="match status" value="1"/>
</dbReference>
<dbReference type="InterPro" id="IPR020825">
    <property type="entry name" value="Phe-tRNA_synthase-like_B3/B4"/>
</dbReference>
<keyword evidence="12" id="KW-0460">Magnesium</keyword>
<sequence>MPTIPVDKEDLFKLLGRSYTTEEFDELCFQFGIELDEDTTEDVKGTDERPQLKIEVPANRYDMLCIEGIAQALNEFLGNSESPKYTLNPAKPEISLTIKESTLPIRQYAASAILRNVVLDERAYESFIALQDKLHSNLCRNRTLVAIGTHDLDTLTPPFTYEALAPKDINFVPLNQTKEMNGEELMEFYEKDKNIGKFLHIIKDSPVYPVMLDANRTVASLPPIINSDHSKISLNTRNVWIDVTGTDRTKTEIVINQLVAMFSRYCKVPFEIEPVEIISEHNGQSRVCPNVTPRTAQAEISYINSCVGLDYSGDEISKLLKKMSLDAATSASEKDAIDVKIPITRSDILHQCDIMEDVAIAYGYDNLKKTKPQQSESLVAAPLPVNKVADILRLTSSQAGYLEVMPLTLSSHDENFGWLKQKDDGTTAVKLENPKTIEYQVVRTTLLPGILKTIKENRKHSLPIKVFECGDIVLKDDKLERGAFNQRNWAAIYAGKTSGFEMVQGLLGKIMQTMRTPWLEKPSEDKRRGYWIEEDKENPTFFPGRGAKIFFRSADNGEAQVIGSLGVLHPEVMNNFDIPYAASSVEINAEVFL</sequence>
<dbReference type="Gene3D" id="3.30.56.10">
    <property type="match status" value="2"/>
</dbReference>
<dbReference type="Gene3D" id="3.50.40.10">
    <property type="entry name" value="Phenylalanyl-trna Synthetase, Chain B, domain 3"/>
    <property type="match status" value="1"/>
</dbReference>
<dbReference type="SMART" id="SM00874">
    <property type="entry name" value="B5"/>
    <property type="match status" value="1"/>
</dbReference>
<evidence type="ECO:0000256" key="10">
    <source>
        <dbReference type="ARBA" id="ARBA00022741"/>
    </source>
</evidence>
<evidence type="ECO:0000256" key="7">
    <source>
        <dbReference type="ARBA" id="ARBA00022490"/>
    </source>
</evidence>
<keyword evidence="13" id="KW-0648">Protein biosynthesis</keyword>
<dbReference type="SUPFAM" id="SSF55681">
    <property type="entry name" value="Class II aaRS and biotin synthetases"/>
    <property type="match status" value="1"/>
</dbReference>
<dbReference type="GO" id="GO:0004826">
    <property type="term" value="F:phenylalanine-tRNA ligase activity"/>
    <property type="evidence" value="ECO:0007669"/>
    <property type="project" value="UniProtKB-EC"/>
</dbReference>
<keyword evidence="11" id="KW-0067">ATP-binding</keyword>
<keyword evidence="19" id="KW-1185">Reference proteome</keyword>
<dbReference type="GO" id="GO:0009328">
    <property type="term" value="C:phenylalanine-tRNA ligase complex"/>
    <property type="evidence" value="ECO:0007669"/>
    <property type="project" value="TreeGrafter"/>
</dbReference>
<dbReference type="Pfam" id="PF18262">
    <property type="entry name" value="PhetRS_B1"/>
    <property type="match status" value="1"/>
</dbReference>
<dbReference type="EC" id="6.1.1.20" evidence="5"/>
<evidence type="ECO:0000256" key="6">
    <source>
        <dbReference type="ARBA" id="ARBA00017032"/>
    </source>
</evidence>
<keyword evidence="8 18" id="KW-0436">Ligase</keyword>
<evidence type="ECO:0000256" key="16">
    <source>
        <dbReference type="ARBA" id="ARBA00049255"/>
    </source>
</evidence>
<dbReference type="InterPro" id="IPR040659">
    <property type="entry name" value="PhetRS_B1"/>
</dbReference>
<dbReference type="InterPro" id="IPR009061">
    <property type="entry name" value="DNA-bd_dom_put_sf"/>
</dbReference>
<keyword evidence="7" id="KW-0963">Cytoplasm</keyword>
<keyword evidence="10" id="KW-0547">Nucleotide-binding</keyword>
<evidence type="ECO:0000256" key="12">
    <source>
        <dbReference type="ARBA" id="ARBA00022842"/>
    </source>
</evidence>
<dbReference type="InterPro" id="IPR045060">
    <property type="entry name" value="Phe-tRNA-ligase_IIc_bsu"/>
</dbReference>
<evidence type="ECO:0000313" key="18">
    <source>
        <dbReference type="EMBL" id="RCK59185.1"/>
    </source>
</evidence>
<comment type="similarity">
    <text evidence="3">Belongs to the phenylalanyl-tRNA synthetase beta subunit family. Type 2 subfamily.</text>
</comment>
<evidence type="ECO:0000256" key="9">
    <source>
        <dbReference type="ARBA" id="ARBA00022723"/>
    </source>
</evidence>
<dbReference type="FunFam" id="3.50.40.10:FF:000002">
    <property type="entry name" value="phenylalanine--tRNA ligase beta subunit"/>
    <property type="match status" value="1"/>
</dbReference>
<dbReference type="PROSITE" id="PS51483">
    <property type="entry name" value="B5"/>
    <property type="match status" value="1"/>
</dbReference>
<comment type="caution">
    <text evidence="18">The sequence shown here is derived from an EMBL/GenBank/DDBJ whole genome shotgun (WGS) entry which is preliminary data.</text>
</comment>
<dbReference type="PANTHER" id="PTHR10947:SF0">
    <property type="entry name" value="PHENYLALANINE--TRNA LIGASE BETA SUBUNIT"/>
    <property type="match status" value="1"/>
</dbReference>
<evidence type="ECO:0000256" key="5">
    <source>
        <dbReference type="ARBA" id="ARBA00012814"/>
    </source>
</evidence>
<comment type="subcellular location">
    <subcellularLocation>
        <location evidence="2">Cytoplasm</location>
    </subcellularLocation>
</comment>
<dbReference type="Pfam" id="PF03483">
    <property type="entry name" value="B3_4"/>
    <property type="match status" value="1"/>
</dbReference>
<dbReference type="EMBL" id="QLNQ01000027">
    <property type="protein sequence ID" value="RCK59185.1"/>
    <property type="molecule type" value="Genomic_DNA"/>
</dbReference>
<dbReference type="STRING" id="5486.A0A367XZX7"/>
<dbReference type="GO" id="GO:0003723">
    <property type="term" value="F:RNA binding"/>
    <property type="evidence" value="ECO:0007669"/>
    <property type="project" value="InterPro"/>
</dbReference>
<evidence type="ECO:0000256" key="11">
    <source>
        <dbReference type="ARBA" id="ARBA00022840"/>
    </source>
</evidence>
<dbReference type="InterPro" id="IPR005146">
    <property type="entry name" value="B3/B4_tRNA-bd"/>
</dbReference>
<dbReference type="Gene3D" id="3.30.930.10">
    <property type="entry name" value="Bira Bifunctional Protein, Domain 2"/>
    <property type="match status" value="1"/>
</dbReference>
<comment type="catalytic activity">
    <reaction evidence="16">
        <text>tRNA(Phe) + L-phenylalanine + ATP = L-phenylalanyl-tRNA(Phe) + AMP + diphosphate + H(+)</text>
        <dbReference type="Rhea" id="RHEA:19413"/>
        <dbReference type="Rhea" id="RHEA-COMP:9668"/>
        <dbReference type="Rhea" id="RHEA-COMP:9699"/>
        <dbReference type="ChEBI" id="CHEBI:15378"/>
        <dbReference type="ChEBI" id="CHEBI:30616"/>
        <dbReference type="ChEBI" id="CHEBI:33019"/>
        <dbReference type="ChEBI" id="CHEBI:58095"/>
        <dbReference type="ChEBI" id="CHEBI:78442"/>
        <dbReference type="ChEBI" id="CHEBI:78531"/>
        <dbReference type="ChEBI" id="CHEBI:456215"/>
        <dbReference type="EC" id="6.1.1.20"/>
    </reaction>
</comment>
<evidence type="ECO:0000256" key="1">
    <source>
        <dbReference type="ARBA" id="ARBA00001946"/>
    </source>
</evidence>
<dbReference type="NCBIfam" id="TIGR00471">
    <property type="entry name" value="pheT_arch"/>
    <property type="match status" value="1"/>
</dbReference>
<dbReference type="PANTHER" id="PTHR10947">
    <property type="entry name" value="PHENYLALANYL-TRNA SYNTHETASE BETA CHAIN AND LEUCINE-RICH REPEAT-CONTAINING PROTEIN 47"/>
    <property type="match status" value="1"/>
</dbReference>
<dbReference type="SMART" id="SM00873">
    <property type="entry name" value="B3_4"/>
    <property type="match status" value="1"/>
</dbReference>
<dbReference type="Pfam" id="PF17759">
    <property type="entry name" value="tRNA_synthFbeta"/>
    <property type="match status" value="1"/>
</dbReference>
<comment type="cofactor">
    <cofactor evidence="1">
        <name>Mg(2+)</name>
        <dbReference type="ChEBI" id="CHEBI:18420"/>
    </cofactor>
</comment>
<keyword evidence="9" id="KW-0479">Metal-binding</keyword>
<evidence type="ECO:0000313" key="19">
    <source>
        <dbReference type="Proteomes" id="UP000253472"/>
    </source>
</evidence>
<evidence type="ECO:0000256" key="2">
    <source>
        <dbReference type="ARBA" id="ARBA00004496"/>
    </source>
</evidence>
<accession>A0A367XZX7</accession>
<dbReference type="AlphaFoldDB" id="A0A367XZX7"/>
<dbReference type="SUPFAM" id="SSF46955">
    <property type="entry name" value="Putative DNA-binding domain"/>
    <property type="match status" value="2"/>
</dbReference>
<keyword evidence="14" id="KW-0030">Aminoacyl-tRNA synthetase</keyword>
<gene>
    <name evidence="18" type="primary">FRS1_0</name>
    <name evidence="18" type="ORF">Cantr_07908</name>
</gene>
<evidence type="ECO:0000256" key="4">
    <source>
        <dbReference type="ARBA" id="ARBA00011209"/>
    </source>
</evidence>
<dbReference type="InterPro" id="IPR045864">
    <property type="entry name" value="aa-tRNA-synth_II/BPL/LPL"/>
</dbReference>
<organism evidence="18 19">
    <name type="scientific">Candida viswanathii</name>
    <dbReference type="NCBI Taxonomy" id="5486"/>
    <lineage>
        <taxon>Eukaryota</taxon>
        <taxon>Fungi</taxon>
        <taxon>Dikarya</taxon>
        <taxon>Ascomycota</taxon>
        <taxon>Saccharomycotina</taxon>
        <taxon>Pichiomycetes</taxon>
        <taxon>Debaryomycetaceae</taxon>
        <taxon>Candida/Lodderomyces clade</taxon>
        <taxon>Candida</taxon>
    </lineage>
</organism>
<dbReference type="InterPro" id="IPR005147">
    <property type="entry name" value="tRNA_synthase_B5-dom"/>
</dbReference>
<dbReference type="InterPro" id="IPR004531">
    <property type="entry name" value="Phe-tRNA-synth_IIc_bsu_arc_euk"/>
</dbReference>
<evidence type="ECO:0000256" key="14">
    <source>
        <dbReference type="ARBA" id="ARBA00023146"/>
    </source>
</evidence>